<dbReference type="InterPro" id="IPR029275">
    <property type="entry name" value="HiaBD2_put_GIN_domain"/>
</dbReference>
<dbReference type="Gene3D" id="2.20.25.140">
    <property type="match status" value="2"/>
</dbReference>
<dbReference type="CDD" id="cd12820">
    <property type="entry name" value="LbR_YadA-like"/>
    <property type="match status" value="1"/>
</dbReference>
<feature type="domain" description="Trimeric autotransporter adhesin tryptophan-ring motif" evidence="16">
    <location>
        <begin position="2679"/>
        <end position="2746"/>
    </location>
</feature>
<evidence type="ECO:0000256" key="9">
    <source>
        <dbReference type="ARBA" id="ARBA00023136"/>
    </source>
</evidence>
<sequence>MNKIYRIIWNSALNAWVVVSELTRNHTKRASATVATAVLATLLSAAALASTTGSEDDPPSTDFDPNNPTFDDEFKKGDEVPDYKFGLVVVGKDGKVKTNFEGNDEEQGKHNISVEASESSEARPENKTSYLYLRENGGIEIDQEGRSAKFKVKAGDGLKIDETTDKLVADTVELKVENGKVSTPSTGNNKKLVNADNLATTLNGLGWQLKTTNGAAAAGPNATSTVKSGDEVEFKGEDGVTVTSTTDTSTGKHTVTIKAAQTQGANKGGAWKITAAKEDGGELDPANTAPTEQEVKTGEKVTLKAGDNLKIKQNGKDFTYSLKKELKGLTSVETEKLSFGTNNNKVNITSDNKGLNFAKETAGANGDTTVHLNGIGSTLYDTLSNTGVTTNLDGNGITDDEKKRAASIKDVLNAGWNVRGVKPASTNNQVENIDFVATYDTVDFISENKDTTSVTVESKDNGKRTEVKIGVKTSVIAEKDGKLDTGTGDEGKGLVTAKTVIDAVNKSGWRVKTTDNNQTGQKGGNFETVTSGTNVTFADGNSTTASVTKDGSGNITVKYDVKTDGSITVNNTDGKLKLNILDERGITNLLVSGDQGAVTVRKGEFNDVTTEAGQANSNNRGKVTVKNVADLANATEDDKKKVATVVDVAKAINDAATFVKVENDDTEIDDTANGNTAGDQALKAGDTLTLKAGKNLKVKREGKEVTFALAKDLEVKTAKVSDKLSIGSSNKVDITSDVNGLKLSKGTNGDTAVHLNGLASTLPDVTTNTGSSTSVTFSPSKIEKTRAATLKDVLNAGWNIKGAKVAGGNTENVDLVAGYDNVEFITGDKNTLDVVLKAKDNGKTTEVKFTPKTSVIKEKDGKLVTGQDGKDNAKPDATNDNDTGTGLVTAKAVIDAVNKSGWRVTGEGTTAETGATAVNAGTAETVTSGTSVNFKNGNATTATVSKDNGNINVKYDVNTGDGLKVDNQKITVDTGDGLKIGDDKKITVNTGDGLKLDNQKIVADTTTLTVNDGTDTAKPKGKVADVDAANQNKLVKAGDLATALNKLSWTAKAAADTDGEADNSNPANGQEIKAGETVTFKAGKNLKVKQSEKDFTYSLKDELTGLTSITLGNTANGGTGANGASTKITKDGLTITPANGAGDTGASNGNTISVTTSGISAGNKAITNVASGLKTYGDTQNGQPAANTNTAKNGLINLDTATTPTNGGGTGTSVADTTAATVGDLRKLGWVLSADKTTNGTDTTAFHAAVKNAEEVEFKGTGAATVSAKTENGKHTITVDVQKAEIETSDGIEKTNDGKLKLKVKTGNDNLLTVSADGASVAKGKLEVVSTTANGDKKGQVKAKGANETDATDKDVATVKDVAEAINKAETFVKVENTTEDIEDAAANGADNTEEALKAGDTLTFKAGKNLKAKLDKNGKSVTFALAKSIETDSATLSEKLSIGKDANKVDITSDDKGLNFAKTTAVNGDKSVYLNGIASTLTDTLAGSPSSHITAGDQSTHYTRAASVKDVLNAGWNIKGVKSNSATKQSENVDFVRTYDTVEFLSGSEETTTVTVDSEDNGKTTKVKIGAKTSVIKEHNGKLLTGKQLKEANTGTATNTAEDADEGKGLVTAEAVINAVNKAGWRIKTTAANGQAGQTDKFETVTSGTNVTFDDGKGTTATVTKNGTDGITVKYEAKVGDGLKIGDGDKIVADTTTLTVNGAAANGAVDNTTPKGKIKEITSDDEKKKLVKAGDLVTALNSLSWTATAGKDADGELDGNASEQEVKAGDKVTFKAGKNLKVKQDNANFTYSLKDSLTGLKDIELSTPQNGANGASTKITNEGLTITLANGTAGTSASNGNTISVTKDGISVGGKTVKNITSGLNAYGDANFKLADNSIADSERHVQDAYKGLLNLNEKGADKQHFLVADNTAATVGDLRKLGWVLSSKNGTTNETSQKVKQADEVLFEGKGGAKVTSTSANGKHTITIDVAETQVGDGLEKGTDGTIKLKTKAGDDNLLTVSADGASVTKGSFGDVKTDASEANRGKVTVSGVTDLANASDADKKKVATVVDVAKAINDAATFVKVESDDTEIDDTQAADNKEQALKAGDTLTFKAGKNLKAKLDGKNVTFALAKSIETDSATLSEKLSIGKDTHKVDITSDSKGLNFAKPGTNGQNGNVHLNGIASTLDDPRVGGKTAHLDKAINDAERNRAASVGDVLNAGWNIRGAKTIGGAVDNVDFVSPYDTVEFVGGANANVILATDTDHKKTTVRVDVTGLPVQYVTEDGKTTVVKVGNKYYEAKQDGSADMAKQVKNGELAKTKVKLVSASGADPVKITNVAEGTDENDAVSFKQLKALKDQKVTLTASNAYANGGADTDDGKATQTLSNGLNFKFKSADRELLKISAAGNTVTFTPKEGSVQVGADGKATIQKGTETTTGLVEAGKLVESLNKLGWKVGTGTDGTGATDGTSNDTLVKSGDKVTLKAGDNLKVKQEGTNFTYALKDELTGVKSVEFKDANGGTNGASTKITKDGLTITPTNGANGAAATDADKIKVASDGISAGNKAVKNVVSGLKKFDPENPIVGKDLDNITKNADDAYKGLTNLDEKNADNNPTVADNTAATVGDLRGLGWVISADKTTGDSKEYHDQVRNANEVKFKSGNGISVSGKTLDNGTREITFELAKGEVVKSNEFTAPDGTSLVKVDDKYYSKDDIDTATGQPKTGTTEKYQTQNGKIVSTNGNTETTLTNKGSGYVTGNQVADAIAKSGFELGLADAAEAEKAFAESAKDKQLSKDKAETVNANDKVRFADGKNTKVSAATVESIDANGEKVTTTFVKTDVELPLTQIYNTDANGKKIVKNADGKWYELKTDGTADTNKEVTLGNVDSDGKKVVKDNDKWYHAKADGTADTSTQAVDNSKVSTDEKHVVSLDPNNQSKGKGVVIDNVANGDISPNSKQAVNGSQIFALTGNKTPNITSITVDKDGKTVNVGTAGNANDTNKTYHNVVVGEDGKTPLLTTYNVEGRKEVITNSVVEAIYNMNEQGIKFFHSNDGKATSRIERSNEIDSSASGKYATAIGAKADAAGENAIAFGYGSKALRDNTVAIGTGNVVNAEKSGAFGDPNYIEDKAGGSYAFGNDNRITSKNTFVLGNSVNAKRDANGNVLTEEKEIIGKDGNKTTEKVPQALGKTVENSVYLGNASTATENPGSNLKSDGTAGNTTTAGATGTVNGFAGATAHGAVSVGASGEERRIQNVAAGEISATSTDAINGSQLYAATKGIADQAVGMVRALKRELEGVAAGANAAAALPQSYLPGKSMISAATGAYGSTGALAVGYSSISDNGKWVVKGQLNVNTRSKAGGGVGVGYIW</sequence>
<feature type="domain" description="Trimeric autotransporter adhesin putative GIN" evidence="17">
    <location>
        <begin position="2550"/>
        <end position="2600"/>
    </location>
</feature>
<keyword evidence="7" id="KW-0732">Signal</keyword>
<feature type="domain" description="Autotransporter adhesin NhhA Trp-ring" evidence="19">
    <location>
        <begin position="924"/>
        <end position="958"/>
    </location>
</feature>
<feature type="domain" description="Trimeric autotransporter adhesin putative GIN" evidence="17">
    <location>
        <begin position="1859"/>
        <end position="1911"/>
    </location>
</feature>
<feature type="domain" description="Trimeric autotransporter adhesin tryptophan-ring motif" evidence="16">
    <location>
        <begin position="834"/>
        <end position="897"/>
    </location>
</feature>
<dbReference type="GO" id="GO:0009279">
    <property type="term" value="C:cell outer membrane"/>
    <property type="evidence" value="ECO:0007669"/>
    <property type="project" value="UniProtKB-SubCell"/>
</dbReference>
<evidence type="ECO:0000259" key="19">
    <source>
        <dbReference type="Pfam" id="PF22414"/>
    </source>
</evidence>
<feature type="domain" description="Trimeric autotransporter adhesin tryptophan-ring motif" evidence="16">
    <location>
        <begin position="454"/>
        <end position="504"/>
    </location>
</feature>
<keyword evidence="8" id="KW-0653">Protein transport</keyword>
<protein>
    <submittedName>
        <fullName evidence="20">Adhesin</fullName>
    </submittedName>
</protein>
<feature type="region of interest" description="Disordered" evidence="11">
    <location>
        <begin position="3180"/>
        <end position="3199"/>
    </location>
</feature>
<evidence type="ECO:0000256" key="3">
    <source>
        <dbReference type="ARBA" id="ARBA00005848"/>
    </source>
</evidence>
<dbReference type="Pfam" id="PF13018">
    <property type="entry name" value="ESPR"/>
    <property type="match status" value="1"/>
</dbReference>
<feature type="domain" description="Trimeric autotransporter adhesin YadA-like stalk" evidence="14">
    <location>
        <begin position="3231"/>
        <end position="3261"/>
    </location>
</feature>
<evidence type="ECO:0000256" key="7">
    <source>
        <dbReference type="ARBA" id="ARBA00022729"/>
    </source>
</evidence>
<evidence type="ECO:0000256" key="10">
    <source>
        <dbReference type="ARBA" id="ARBA00023237"/>
    </source>
</evidence>
<feature type="domain" description="ESPR" evidence="15">
    <location>
        <begin position="1"/>
        <end position="49"/>
    </location>
</feature>
<dbReference type="InterPro" id="IPR011049">
    <property type="entry name" value="Serralysin-like_metalloprot_C"/>
</dbReference>
<evidence type="ECO:0000313" key="20">
    <source>
        <dbReference type="EMBL" id="SUA17318.1"/>
    </source>
</evidence>
<feature type="domain" description="Trimeric autotransporter adhesin Trp ring" evidence="18">
    <location>
        <begin position="1228"/>
        <end position="1281"/>
    </location>
</feature>
<evidence type="ECO:0000256" key="6">
    <source>
        <dbReference type="ARBA" id="ARBA00022692"/>
    </source>
</evidence>
<keyword evidence="10" id="KW-0998">Cell outer membrane</keyword>
<dbReference type="Gene3D" id="6.10.250.2040">
    <property type="match status" value="1"/>
</dbReference>
<dbReference type="InterPro" id="IPR054742">
    <property type="entry name" value="NhhA_Tpr-ring_dom"/>
</dbReference>
<dbReference type="Gene3D" id="2.150.10.10">
    <property type="entry name" value="Serralysin-like metalloprotease, C-terminal"/>
    <property type="match status" value="1"/>
</dbReference>
<feature type="domain" description="Trimeric autotransporter adhesin YadA-like stalk" evidence="14">
    <location>
        <begin position="2925"/>
        <end position="2964"/>
    </location>
</feature>
<comment type="similarity">
    <text evidence="3">Belongs to the autotransporter-2 (AT-2) (TC 1.B.40) family.</text>
</comment>
<dbReference type="InterPro" id="IPR040482">
    <property type="entry name" value="Trp_ring"/>
</dbReference>
<comment type="subcellular location">
    <subcellularLocation>
        <location evidence="2">Cell outer membrane</location>
    </subcellularLocation>
    <subcellularLocation>
        <location evidence="1">Cell surface</location>
    </subcellularLocation>
</comment>
<keyword evidence="21" id="KW-1185">Reference proteome</keyword>
<accession>A0A378VLY9</accession>
<evidence type="ECO:0000259" key="18">
    <source>
        <dbReference type="Pfam" id="PF18669"/>
    </source>
</evidence>
<dbReference type="SUPFAM" id="SSF101999">
    <property type="entry name" value="Trimeric adhesin"/>
    <property type="match status" value="11"/>
</dbReference>
<feature type="domain" description="Autotransporter adhesin NhhA Trp-ring" evidence="19">
    <location>
        <begin position="526"/>
        <end position="562"/>
    </location>
</feature>
<dbReference type="Gene3D" id="6.20.50.100">
    <property type="match status" value="3"/>
</dbReference>
<dbReference type="Proteomes" id="UP000254193">
    <property type="component" value="Unassembled WGS sequence"/>
</dbReference>
<feature type="compositionally biased region" description="Polar residues" evidence="11">
    <location>
        <begin position="3180"/>
        <end position="3193"/>
    </location>
</feature>
<feature type="domain" description="Trimeric autotransporter adhesin YadA-like stalk" evidence="14">
    <location>
        <begin position="2317"/>
        <end position="2350"/>
    </location>
</feature>
<dbReference type="Gene3D" id="3.30.1300.30">
    <property type="entry name" value="GSPII I/J protein-like"/>
    <property type="match status" value="1"/>
</dbReference>
<keyword evidence="9" id="KW-0472">Membrane</keyword>
<dbReference type="Pfam" id="PF05662">
    <property type="entry name" value="YadA_stalk"/>
    <property type="match status" value="3"/>
</dbReference>
<dbReference type="InterPro" id="IPR005594">
    <property type="entry name" value="YadA_C"/>
</dbReference>
<feature type="region of interest" description="Disordered" evidence="11">
    <location>
        <begin position="863"/>
        <end position="884"/>
    </location>
</feature>
<feature type="domain" description="Trimeric autotransporter adhesin putative GIN" evidence="17">
    <location>
        <begin position="1167"/>
        <end position="1216"/>
    </location>
</feature>
<dbReference type="Gene3D" id="2.20.70.140">
    <property type="match status" value="3"/>
</dbReference>
<evidence type="ECO:0000256" key="4">
    <source>
        <dbReference type="ARBA" id="ARBA00022448"/>
    </source>
</evidence>
<feature type="region of interest" description="Disordered" evidence="11">
    <location>
        <begin position="1055"/>
        <end position="1075"/>
    </location>
</feature>
<feature type="domain" description="Trimeric autotransporter adhesin YadA-like C-terminal membrane anchor" evidence="12">
    <location>
        <begin position="3289"/>
        <end position="3349"/>
    </location>
</feature>
<dbReference type="GO" id="GO:0015031">
    <property type="term" value="P:protein transport"/>
    <property type="evidence" value="ECO:0007669"/>
    <property type="project" value="UniProtKB-KW"/>
</dbReference>
<name>A0A378VLY9_NEILA</name>
<evidence type="ECO:0000259" key="16">
    <source>
        <dbReference type="Pfam" id="PF15401"/>
    </source>
</evidence>
<dbReference type="Gene3D" id="2.60.40.4050">
    <property type="match status" value="1"/>
</dbReference>
<evidence type="ECO:0000259" key="13">
    <source>
        <dbReference type="Pfam" id="PF05658"/>
    </source>
</evidence>
<dbReference type="InterPro" id="IPR008635">
    <property type="entry name" value="Coiled_stalk_dom"/>
</dbReference>
<evidence type="ECO:0000259" key="14">
    <source>
        <dbReference type="Pfam" id="PF05662"/>
    </source>
</evidence>
<dbReference type="InterPro" id="IPR008640">
    <property type="entry name" value="Adhesin_Head_dom"/>
</dbReference>
<feature type="region of interest" description="Disordered" evidence="11">
    <location>
        <begin position="50"/>
        <end position="77"/>
    </location>
</feature>
<dbReference type="SUPFAM" id="SSF54523">
    <property type="entry name" value="Pili subunits"/>
    <property type="match status" value="1"/>
</dbReference>
<dbReference type="InterPro" id="IPR024973">
    <property type="entry name" value="ESPR"/>
</dbReference>
<dbReference type="Pfam" id="PF05658">
    <property type="entry name" value="YadA_head"/>
    <property type="match status" value="1"/>
</dbReference>
<gene>
    <name evidence="20" type="ORF">NCTC10616_00982</name>
</gene>
<feature type="domain" description="Trimeric autotransporter adhesin tryptophan-ring motif" evidence="16">
    <location>
        <begin position="1555"/>
        <end position="1621"/>
    </location>
</feature>
<dbReference type="EMBL" id="UGRO01000002">
    <property type="protein sequence ID" value="SUA17318.1"/>
    <property type="molecule type" value="Genomic_DNA"/>
</dbReference>
<organism evidence="20 21">
    <name type="scientific">Neisseria lactamica</name>
    <dbReference type="NCBI Taxonomy" id="486"/>
    <lineage>
        <taxon>Bacteria</taxon>
        <taxon>Pseudomonadati</taxon>
        <taxon>Pseudomonadota</taxon>
        <taxon>Betaproteobacteria</taxon>
        <taxon>Neisseriales</taxon>
        <taxon>Neisseriaceae</taxon>
        <taxon>Neisseria</taxon>
    </lineage>
</organism>
<dbReference type="Gene3D" id="3.90.1780.10">
    <property type="entry name" value="Trimeric adhesin"/>
    <property type="match status" value="13"/>
</dbReference>
<dbReference type="InterPro" id="IPR045584">
    <property type="entry name" value="Pilin-like"/>
</dbReference>
<dbReference type="Pfam" id="PF15401">
    <property type="entry name" value="TAA-Trp-ring"/>
    <property type="match status" value="4"/>
</dbReference>
<evidence type="ECO:0000313" key="21">
    <source>
        <dbReference type="Proteomes" id="UP000254193"/>
    </source>
</evidence>
<dbReference type="Pfam" id="PF03895">
    <property type="entry name" value="YadA_anchor"/>
    <property type="match status" value="1"/>
</dbReference>
<dbReference type="RefSeq" id="WP_115119192.1">
    <property type="nucleotide sequence ID" value="NZ_UGRO01000002.1"/>
</dbReference>
<proteinExistence type="inferred from homology"/>
<evidence type="ECO:0000259" key="15">
    <source>
        <dbReference type="Pfam" id="PF13018"/>
    </source>
</evidence>
<feature type="domain" description="Trimeric autotransporter adhesin Trp ring" evidence="18">
    <location>
        <begin position="2612"/>
        <end position="2662"/>
    </location>
</feature>
<evidence type="ECO:0000256" key="1">
    <source>
        <dbReference type="ARBA" id="ARBA00004241"/>
    </source>
</evidence>
<evidence type="ECO:0000256" key="5">
    <source>
        <dbReference type="ARBA" id="ARBA00022452"/>
    </source>
</evidence>
<feature type="region of interest" description="Disordered" evidence="11">
    <location>
        <begin position="99"/>
        <end position="126"/>
    </location>
</feature>
<feature type="domain" description="Trimeric autotransporter adhesin YadA-like head" evidence="13">
    <location>
        <begin position="3064"/>
        <end position="3089"/>
    </location>
</feature>
<evidence type="ECO:0000256" key="11">
    <source>
        <dbReference type="SAM" id="MobiDB-lite"/>
    </source>
</evidence>
<evidence type="ECO:0000256" key="8">
    <source>
        <dbReference type="ARBA" id="ARBA00022927"/>
    </source>
</evidence>
<keyword evidence="5" id="KW-1134">Transmembrane beta strand</keyword>
<evidence type="ECO:0000256" key="2">
    <source>
        <dbReference type="ARBA" id="ARBA00004442"/>
    </source>
</evidence>
<feature type="domain" description="Autotransporter adhesin NhhA Trp-ring" evidence="19">
    <location>
        <begin position="1643"/>
        <end position="1677"/>
    </location>
</feature>
<evidence type="ECO:0000259" key="12">
    <source>
        <dbReference type="Pfam" id="PF03895"/>
    </source>
</evidence>
<dbReference type="SUPFAM" id="SSF69360">
    <property type="entry name" value="Cell wall binding repeat"/>
    <property type="match status" value="1"/>
</dbReference>
<feature type="domain" description="Trimeric autotransporter adhesin Trp ring" evidence="18">
    <location>
        <begin position="205"/>
        <end position="258"/>
    </location>
</feature>
<dbReference type="InterPro" id="IPR037174">
    <property type="entry name" value="Trimeric_adhesin"/>
</dbReference>
<dbReference type="Pfam" id="PF22414">
    <property type="entry name" value="Hia_Tpr_ring_dom"/>
    <property type="match status" value="3"/>
</dbReference>
<evidence type="ECO:0000259" key="17">
    <source>
        <dbReference type="Pfam" id="PF15403"/>
    </source>
</evidence>
<reference evidence="20 21" key="1">
    <citation type="submission" date="2018-06" db="EMBL/GenBank/DDBJ databases">
        <authorList>
            <consortium name="Pathogen Informatics"/>
            <person name="Doyle S."/>
        </authorList>
    </citation>
    <scope>NUCLEOTIDE SEQUENCE [LARGE SCALE GENOMIC DNA]</scope>
    <source>
        <strain evidence="20 21">NCTC10616</strain>
    </source>
</reference>
<keyword evidence="6" id="KW-0812">Transmembrane</keyword>
<dbReference type="InterPro" id="IPR028230">
    <property type="entry name" value="TAA-Trp-ring"/>
</dbReference>
<feature type="compositionally biased region" description="Basic and acidic residues" evidence="11">
    <location>
        <begin position="863"/>
        <end position="874"/>
    </location>
</feature>
<dbReference type="Pfam" id="PF18669">
    <property type="entry name" value="Trp_ring"/>
    <property type="match status" value="4"/>
</dbReference>
<dbReference type="Pfam" id="PF15403">
    <property type="entry name" value="HiaBD2"/>
    <property type="match status" value="3"/>
</dbReference>
<dbReference type="GO" id="GO:0009986">
    <property type="term" value="C:cell surface"/>
    <property type="evidence" value="ECO:0007669"/>
    <property type="project" value="UniProtKB-SubCell"/>
</dbReference>
<keyword evidence="4" id="KW-0813">Transport</keyword>
<dbReference type="Gene3D" id="2.10.25.20">
    <property type="entry name" value="reovirus attachment protein sigma1, domain 1"/>
    <property type="match status" value="1"/>
</dbReference>
<feature type="domain" description="Trimeric autotransporter adhesin Trp ring" evidence="18">
    <location>
        <begin position="1923"/>
        <end position="1972"/>
    </location>
</feature>
<dbReference type="SUPFAM" id="SSF101967">
    <property type="entry name" value="Adhesin YadA, collagen-binding domain"/>
    <property type="match status" value="1"/>
</dbReference>